<dbReference type="InterPro" id="IPR036291">
    <property type="entry name" value="NAD(P)-bd_dom_sf"/>
</dbReference>
<evidence type="ECO:0000313" key="6">
    <source>
        <dbReference type="Proteomes" id="UP001041814"/>
    </source>
</evidence>
<dbReference type="RefSeq" id="WP_200378958.1">
    <property type="nucleotide sequence ID" value="NZ_NRRU01000046.1"/>
</dbReference>
<dbReference type="PANTHER" id="PTHR44196:SF2">
    <property type="entry name" value="SHORT-CHAIN DEHYDROGENASE-RELATED"/>
    <property type="match status" value="1"/>
</dbReference>
<dbReference type="SUPFAM" id="SSF51735">
    <property type="entry name" value="NAD(P)-binding Rossmann-fold domains"/>
    <property type="match status" value="1"/>
</dbReference>
<evidence type="ECO:0000313" key="5">
    <source>
        <dbReference type="EMBL" id="MBK1713755.1"/>
    </source>
</evidence>
<dbReference type="PANTHER" id="PTHR44196">
    <property type="entry name" value="DEHYDROGENASE/REDUCTASE SDR FAMILY MEMBER 7B"/>
    <property type="match status" value="1"/>
</dbReference>
<dbReference type="Proteomes" id="UP001041814">
    <property type="component" value="Unassembled WGS sequence"/>
</dbReference>
<dbReference type="SMART" id="SM00822">
    <property type="entry name" value="PKS_KR"/>
    <property type="match status" value="1"/>
</dbReference>
<gene>
    <name evidence="5" type="ORF">CKO43_13295</name>
</gene>
<dbReference type="InterPro" id="IPR020904">
    <property type="entry name" value="Sc_DH/Rdtase_CS"/>
</dbReference>
<keyword evidence="2" id="KW-0560">Oxidoreductase</keyword>
<dbReference type="PIRSF" id="PIRSF000126">
    <property type="entry name" value="11-beta-HSD1"/>
    <property type="match status" value="1"/>
</dbReference>
<evidence type="ECO:0000256" key="1">
    <source>
        <dbReference type="ARBA" id="ARBA00006484"/>
    </source>
</evidence>
<reference evidence="5" key="2">
    <citation type="journal article" date="2020" name="Microorganisms">
        <title>Osmotic Adaptation and Compatible Solute Biosynthesis of Phototrophic Bacteria as Revealed from Genome Analyses.</title>
        <authorList>
            <person name="Imhoff J.F."/>
            <person name="Rahn T."/>
            <person name="Kunzel S."/>
            <person name="Keller A."/>
            <person name="Neulinger S.C."/>
        </authorList>
    </citation>
    <scope>NUCLEOTIDE SEQUENCE</scope>
    <source>
        <strain evidence="5">IM 151</strain>
    </source>
</reference>
<keyword evidence="6" id="KW-1185">Reference proteome</keyword>
<proteinExistence type="inferred from homology"/>
<dbReference type="EMBL" id="NRRU01000046">
    <property type="protein sequence ID" value="MBK1713755.1"/>
    <property type="molecule type" value="Genomic_DNA"/>
</dbReference>
<protein>
    <submittedName>
        <fullName evidence="5">Short-chain dehydrogenase</fullName>
    </submittedName>
</protein>
<comment type="similarity">
    <text evidence="1 3">Belongs to the short-chain dehydrogenases/reductases (SDR) family.</text>
</comment>
<dbReference type="PRINTS" id="PR00081">
    <property type="entry name" value="GDHRDH"/>
</dbReference>
<reference evidence="5" key="1">
    <citation type="submission" date="2017-08" db="EMBL/GenBank/DDBJ databases">
        <authorList>
            <person name="Imhoff J.F."/>
            <person name="Rahn T."/>
            <person name="Kuenzel S."/>
            <person name="Neulinger S.C."/>
        </authorList>
    </citation>
    <scope>NUCLEOTIDE SEQUENCE</scope>
    <source>
        <strain evidence="5">IM 151</strain>
    </source>
</reference>
<dbReference type="InterPro" id="IPR057326">
    <property type="entry name" value="KR_dom"/>
</dbReference>
<evidence type="ECO:0000259" key="4">
    <source>
        <dbReference type="SMART" id="SM00822"/>
    </source>
</evidence>
<evidence type="ECO:0000256" key="2">
    <source>
        <dbReference type="ARBA" id="ARBA00023002"/>
    </source>
</evidence>
<dbReference type="Gene3D" id="3.40.50.720">
    <property type="entry name" value="NAD(P)-binding Rossmann-like Domain"/>
    <property type="match status" value="1"/>
</dbReference>
<dbReference type="Pfam" id="PF00106">
    <property type="entry name" value="adh_short"/>
    <property type="match status" value="1"/>
</dbReference>
<evidence type="ECO:0000256" key="3">
    <source>
        <dbReference type="RuleBase" id="RU000363"/>
    </source>
</evidence>
<dbReference type="InterPro" id="IPR002347">
    <property type="entry name" value="SDR_fam"/>
</dbReference>
<dbReference type="PRINTS" id="PR00080">
    <property type="entry name" value="SDRFAMILY"/>
</dbReference>
<feature type="domain" description="Ketoreductase" evidence="4">
    <location>
        <begin position="12"/>
        <end position="196"/>
    </location>
</feature>
<sequence length="271" mass="27887">MRDPAPNPSPAETALVTGASAGIGEALARRLAHEGFALVLVARRQARLDELAAALKAEYGVRVDAVACDLAQAGAAAELAATLARKRRRIDLLVNNAGVLEQNPFVETPVSRQRELVDLNVGAVVEMLAAFVPAMLDRGHGRVLNVASIAAFQPLPGLATYAATKAFVLSLTEALAEELRGSGVSATALCPGITATSMLETAAARNPRLSRLPPALVGDADAVAAEGVRACLAGEVVCVPGWINRATTLAAGATPRGLLRRIAGLVGRATL</sequence>
<name>A0ABS1DVV8_RUBGE</name>
<organism evidence="5 6">
    <name type="scientific">Rubrivivax gelatinosus</name>
    <name type="common">Rhodocyclus gelatinosus</name>
    <name type="synonym">Rhodopseudomonas gelatinosa</name>
    <dbReference type="NCBI Taxonomy" id="28068"/>
    <lineage>
        <taxon>Bacteria</taxon>
        <taxon>Pseudomonadati</taxon>
        <taxon>Pseudomonadota</taxon>
        <taxon>Betaproteobacteria</taxon>
        <taxon>Burkholderiales</taxon>
        <taxon>Sphaerotilaceae</taxon>
        <taxon>Rubrivivax</taxon>
    </lineage>
</organism>
<comment type="caution">
    <text evidence="5">The sequence shown here is derived from an EMBL/GenBank/DDBJ whole genome shotgun (WGS) entry which is preliminary data.</text>
</comment>
<accession>A0ABS1DVV8</accession>
<dbReference type="PROSITE" id="PS00061">
    <property type="entry name" value="ADH_SHORT"/>
    <property type="match status" value="1"/>
</dbReference>